<evidence type="ECO:0000313" key="1">
    <source>
        <dbReference type="EMBL" id="AKO63756.1"/>
    </source>
</evidence>
<dbReference type="Proteomes" id="UP000000535">
    <property type="component" value="Chromosome"/>
</dbReference>
<dbReference type="RefSeq" id="WP_002238713.1">
    <property type="nucleotide sequence ID" value="NC_002946.2"/>
</dbReference>
<dbReference type="GO" id="GO:0003677">
    <property type="term" value="F:DNA binding"/>
    <property type="evidence" value="ECO:0007669"/>
    <property type="project" value="InterPro"/>
</dbReference>
<keyword evidence="2" id="KW-1185">Reference proteome</keyword>
<proteinExistence type="predicted"/>
<dbReference type="Pfam" id="PF09048">
    <property type="entry name" value="Cro"/>
    <property type="match status" value="1"/>
</dbReference>
<protein>
    <submittedName>
        <fullName evidence="1">Cro/Cl family transcriptional regulator</fullName>
    </submittedName>
</protein>
<reference evidence="2" key="1">
    <citation type="submission" date="2003-03" db="EMBL/GenBank/DDBJ databases">
        <title>The complete genome sequence of Neisseria gonorrhoeae.</title>
        <authorList>
            <person name="Lewis L.A."/>
            <person name="Gillaspy A.F."/>
            <person name="McLaughlin R.E."/>
            <person name="Gipson M."/>
            <person name="Ducey T.F."/>
            <person name="Ownbey T."/>
            <person name="Hartman K."/>
            <person name="Nydick C."/>
            <person name="Carson M.B."/>
            <person name="Vaughn J."/>
            <person name="Thomson C."/>
            <person name="Song L."/>
            <person name="Lin S."/>
            <person name="Yuan X."/>
            <person name="Najar F."/>
            <person name="Zhan M."/>
            <person name="Ren Q."/>
            <person name="Zhu H."/>
            <person name="Qi S."/>
            <person name="Kenton S.M."/>
            <person name="Lai H."/>
            <person name="White J.D."/>
            <person name="Clifton S."/>
            <person name="Roe B.A."/>
            <person name="Dyer D.W."/>
        </authorList>
    </citation>
    <scope>NUCLEOTIDE SEQUENCE [LARGE SCALE GENOMIC DNA]</scope>
    <source>
        <strain evidence="2">ATCC 700825 / FA 1090</strain>
    </source>
</reference>
<gene>
    <name evidence="1" type="ORF">NGO_08655</name>
</gene>
<accession>A0A0H4IS66</accession>
<dbReference type="InterPro" id="IPR038202">
    <property type="entry name" value="Cro_sf"/>
</dbReference>
<dbReference type="InterPro" id="IPR010982">
    <property type="entry name" value="Lambda_DNA-bd_dom_sf"/>
</dbReference>
<organism evidence="1 2">
    <name type="scientific">Neisseria gonorrhoeae (strain ATCC 700825 / FA 1090)</name>
    <dbReference type="NCBI Taxonomy" id="242231"/>
    <lineage>
        <taxon>Bacteria</taxon>
        <taxon>Pseudomonadati</taxon>
        <taxon>Pseudomonadota</taxon>
        <taxon>Betaproteobacteria</taxon>
        <taxon>Neisseriales</taxon>
        <taxon>Neisseriaceae</taxon>
        <taxon>Neisseria</taxon>
    </lineage>
</organism>
<dbReference type="AlphaFoldDB" id="A0A0H4IS66"/>
<dbReference type="STRING" id="242231.NGO_08655"/>
<dbReference type="KEGG" id="ngo:NGO_08655"/>
<dbReference type="SUPFAM" id="SSF47413">
    <property type="entry name" value="lambda repressor-like DNA-binding domains"/>
    <property type="match status" value="1"/>
</dbReference>
<dbReference type="Gene3D" id="3.30.240.10">
    <property type="entry name" value="CRO Repressor"/>
    <property type="match status" value="1"/>
</dbReference>
<evidence type="ECO:0000313" key="2">
    <source>
        <dbReference type="Proteomes" id="UP000000535"/>
    </source>
</evidence>
<dbReference type="InterPro" id="IPR000655">
    <property type="entry name" value="Cro-like"/>
</dbReference>
<name>A0A0H4IS66_NEIG1</name>
<dbReference type="EMBL" id="AE004969">
    <property type="protein sequence ID" value="AKO63756.1"/>
    <property type="molecule type" value="Genomic_DNA"/>
</dbReference>
<sequence>MKKIPLNEYVEQHGQAKTAKEIGVTQGAISKALRSGRAIFLFSDGKRVKAEEVRAFPSTRL</sequence>
<dbReference type="PIRSF" id="PIRSF003217">
    <property type="entry name" value="Cro_protein"/>
    <property type="match status" value="1"/>
</dbReference>
<dbReference type="GO" id="GO:0006355">
    <property type="term" value="P:regulation of DNA-templated transcription"/>
    <property type="evidence" value="ECO:0007669"/>
    <property type="project" value="InterPro"/>
</dbReference>
<dbReference type="GeneID" id="83614938"/>